<evidence type="ECO:0000256" key="2">
    <source>
        <dbReference type="ARBA" id="ARBA00006679"/>
    </source>
</evidence>
<name>A0ABT3RUJ1_9BACT</name>
<feature type="transmembrane region" description="Helical" evidence="7">
    <location>
        <begin position="82"/>
        <end position="102"/>
    </location>
</feature>
<comment type="caution">
    <text evidence="8">The sequence shown here is derived from an EMBL/GenBank/DDBJ whole genome shotgun (WGS) entry which is preliminary data.</text>
</comment>
<evidence type="ECO:0000256" key="1">
    <source>
        <dbReference type="ARBA" id="ARBA00004651"/>
    </source>
</evidence>
<dbReference type="Pfam" id="PF07681">
    <property type="entry name" value="DoxX"/>
    <property type="match status" value="1"/>
</dbReference>
<feature type="transmembrane region" description="Helical" evidence="7">
    <location>
        <begin position="114"/>
        <end position="134"/>
    </location>
</feature>
<evidence type="ECO:0000256" key="4">
    <source>
        <dbReference type="ARBA" id="ARBA00022692"/>
    </source>
</evidence>
<comment type="similarity">
    <text evidence="2">Belongs to the DoxX family.</text>
</comment>
<dbReference type="Proteomes" id="UP001209885">
    <property type="component" value="Unassembled WGS sequence"/>
</dbReference>
<keyword evidence="6 7" id="KW-0472">Membrane</keyword>
<evidence type="ECO:0000256" key="3">
    <source>
        <dbReference type="ARBA" id="ARBA00022475"/>
    </source>
</evidence>
<feature type="transmembrane region" description="Helical" evidence="7">
    <location>
        <begin position="51"/>
        <end position="70"/>
    </location>
</feature>
<keyword evidence="4 7" id="KW-0812">Transmembrane</keyword>
<reference evidence="8 9" key="1">
    <citation type="submission" date="2022-11" db="EMBL/GenBank/DDBJ databases">
        <title>The characterization of three novel Bacteroidetes species and genomic analysis of their roles in tidal elemental geochemical cycles.</title>
        <authorList>
            <person name="Ma K."/>
        </authorList>
    </citation>
    <scope>NUCLEOTIDE SEQUENCE [LARGE SCALE GENOMIC DNA]</scope>
    <source>
        <strain evidence="8 9">M17</strain>
    </source>
</reference>
<gene>
    <name evidence="8" type="ORF">OO013_16285</name>
</gene>
<comment type="subcellular location">
    <subcellularLocation>
        <location evidence="1">Cell membrane</location>
        <topology evidence="1">Multi-pass membrane protein</topology>
    </subcellularLocation>
</comment>
<dbReference type="PANTHER" id="PTHR33452">
    <property type="entry name" value="OXIDOREDUCTASE CATD-RELATED"/>
    <property type="match status" value="1"/>
</dbReference>
<protein>
    <submittedName>
        <fullName evidence="8">DoxX family protein</fullName>
    </submittedName>
</protein>
<keyword evidence="3" id="KW-1003">Cell membrane</keyword>
<evidence type="ECO:0000313" key="8">
    <source>
        <dbReference type="EMBL" id="MCX2745439.1"/>
    </source>
</evidence>
<evidence type="ECO:0000256" key="6">
    <source>
        <dbReference type="ARBA" id="ARBA00023136"/>
    </source>
</evidence>
<dbReference type="RefSeq" id="WP_266058020.1">
    <property type="nucleotide sequence ID" value="NZ_JAPFQN010000010.1"/>
</dbReference>
<dbReference type="PANTHER" id="PTHR33452:SF1">
    <property type="entry name" value="INNER MEMBRANE PROTEIN YPHA-RELATED"/>
    <property type="match status" value="1"/>
</dbReference>
<keyword evidence="9" id="KW-1185">Reference proteome</keyword>
<dbReference type="InterPro" id="IPR051907">
    <property type="entry name" value="DoxX-like_oxidoreductase"/>
</dbReference>
<organism evidence="8 9">
    <name type="scientific">Mangrovivirga halotolerans</name>
    <dbReference type="NCBI Taxonomy" id="2993936"/>
    <lineage>
        <taxon>Bacteria</taxon>
        <taxon>Pseudomonadati</taxon>
        <taxon>Bacteroidota</taxon>
        <taxon>Cytophagia</taxon>
        <taxon>Cytophagales</taxon>
        <taxon>Mangrovivirgaceae</taxon>
        <taxon>Mangrovivirga</taxon>
    </lineage>
</organism>
<evidence type="ECO:0000256" key="7">
    <source>
        <dbReference type="SAM" id="Phobius"/>
    </source>
</evidence>
<sequence>MFKKYLTILLKSSENKIVGIGLLLLRTGISTLMVYLHGWPKLKSYSESQSSFPELIGLGSETGLLLAIFAEAICSILLSLGLLTRIAVIPLSFTMVVAAFIFNADQEFIVKEKGIIYLIVYLFFLITGAGKYSADQILLQKINSIKQ</sequence>
<keyword evidence="5 7" id="KW-1133">Transmembrane helix</keyword>
<dbReference type="EMBL" id="JAPFQN010000010">
    <property type="protein sequence ID" value="MCX2745439.1"/>
    <property type="molecule type" value="Genomic_DNA"/>
</dbReference>
<proteinExistence type="inferred from homology"/>
<accession>A0ABT3RUJ1</accession>
<evidence type="ECO:0000256" key="5">
    <source>
        <dbReference type="ARBA" id="ARBA00022989"/>
    </source>
</evidence>
<evidence type="ECO:0000313" key="9">
    <source>
        <dbReference type="Proteomes" id="UP001209885"/>
    </source>
</evidence>
<dbReference type="InterPro" id="IPR032808">
    <property type="entry name" value="DoxX"/>
</dbReference>
<feature type="transmembrane region" description="Helical" evidence="7">
    <location>
        <begin position="20"/>
        <end position="39"/>
    </location>
</feature>